<evidence type="ECO:0000313" key="11">
    <source>
        <dbReference type="EMBL" id="AUD04438.1"/>
    </source>
</evidence>
<comment type="similarity">
    <text evidence="8">Belongs to the TonB-dependent receptor family.</text>
</comment>
<sequence length="733" mass="80532">MKHSLFVRTGYGLLLAGLLSSAVAGQVLIQGVVVDAQQTPLANANVRVLNSYDGTSTETDGTFKFNTNQQGIITVVAQSIGYADQQLTLQPGETIRPLRLVLAERSQMLDAVTVLTKKTNFLATQGLNSLRPLEIRAMGGANADIGNAIRALPGVQATSDATGLFVRGGSADETRVYVDGLTVNNFFYTGSPDVSQRSRYAPELFKGTSFSTGGYSALYGQAMSSALILESNTVASRSTVGGSIGTTGGNFDYNRVLRADRASVGVQLNYTNLGPYYNTIPQRRSFGRSPEQVDLLMNGKYKLSNGGLIKVLFSLGTNKLQFKDQSFARPTQYGLLSRNAYTNVTYTGSMGAYWTINAGAAITLTHNRYSRDSLLSASDTDWTSNTRTLDLNTYTSRLVARRPLGGSADLYIGAEHTATSISSVYAQQDGRSYRLRADDQYGAFFVESNISLSRSLQLRAGLRAEASSLVRDAALSPRLTLTYALRKHLNLTGSFGQFYQEPTADYLLQQAGKLSFQRATHFILSGQYANVNKLFRVEFYQKQYSHLLRTTPDTSTTGMGYARGFDIMWKEDGRIKNVNYWVSYSYLDTKRQYLSYPSLARPGFAAPHTLNMVVNVLLPTVPLNIGLTYVAASGRSYYNPNQSETKFMTNYTPAYHNVGLTVAYLSHFFRANSTLAFSVSNLLGSQQIFGYRYNSPTERVAITPLATRFFYLGLFLNWGTAGRAKTTTPFLPN</sequence>
<evidence type="ECO:0000256" key="3">
    <source>
        <dbReference type="ARBA" id="ARBA00022452"/>
    </source>
</evidence>
<dbReference type="Gene3D" id="2.170.130.10">
    <property type="entry name" value="TonB-dependent receptor, plug domain"/>
    <property type="match status" value="1"/>
</dbReference>
<dbReference type="GO" id="GO:0015344">
    <property type="term" value="F:siderophore uptake transmembrane transporter activity"/>
    <property type="evidence" value="ECO:0007669"/>
    <property type="project" value="TreeGrafter"/>
</dbReference>
<accession>A0A2K8Z3J9</accession>
<evidence type="ECO:0000313" key="12">
    <source>
        <dbReference type="Proteomes" id="UP000232883"/>
    </source>
</evidence>
<dbReference type="PROSITE" id="PS52016">
    <property type="entry name" value="TONB_DEPENDENT_REC_3"/>
    <property type="match status" value="1"/>
</dbReference>
<keyword evidence="3 8" id="KW-1134">Transmembrane beta strand</keyword>
<keyword evidence="4 8" id="KW-0812">Transmembrane</keyword>
<name>A0A2K8Z3J9_9BACT</name>
<dbReference type="Gene3D" id="2.40.170.20">
    <property type="entry name" value="TonB-dependent receptor, beta-barrel domain"/>
    <property type="match status" value="1"/>
</dbReference>
<dbReference type="PANTHER" id="PTHR30069">
    <property type="entry name" value="TONB-DEPENDENT OUTER MEMBRANE RECEPTOR"/>
    <property type="match status" value="1"/>
</dbReference>
<keyword evidence="5 9" id="KW-0732">Signal</keyword>
<feature type="domain" description="TonB-dependent receptor plug" evidence="10">
    <location>
        <begin position="142"/>
        <end position="222"/>
    </location>
</feature>
<evidence type="ECO:0000256" key="2">
    <source>
        <dbReference type="ARBA" id="ARBA00022448"/>
    </source>
</evidence>
<evidence type="ECO:0000256" key="5">
    <source>
        <dbReference type="ARBA" id="ARBA00022729"/>
    </source>
</evidence>
<keyword evidence="7 8" id="KW-0998">Cell outer membrane</keyword>
<dbReference type="InterPro" id="IPR012910">
    <property type="entry name" value="Plug_dom"/>
</dbReference>
<dbReference type="AlphaFoldDB" id="A0A2K8Z3J9"/>
<dbReference type="Pfam" id="PF07715">
    <property type="entry name" value="Plug"/>
    <property type="match status" value="1"/>
</dbReference>
<dbReference type="Gene3D" id="2.60.40.1120">
    <property type="entry name" value="Carboxypeptidase-like, regulatory domain"/>
    <property type="match status" value="1"/>
</dbReference>
<dbReference type="KEGG" id="spir:CWM47_22880"/>
<dbReference type="EMBL" id="CP025096">
    <property type="protein sequence ID" value="AUD04438.1"/>
    <property type="molecule type" value="Genomic_DNA"/>
</dbReference>
<evidence type="ECO:0000256" key="6">
    <source>
        <dbReference type="ARBA" id="ARBA00023136"/>
    </source>
</evidence>
<keyword evidence="6 8" id="KW-0472">Membrane</keyword>
<protein>
    <recommendedName>
        <fullName evidence="10">TonB-dependent receptor plug domain-containing protein</fullName>
    </recommendedName>
</protein>
<feature type="signal peptide" evidence="9">
    <location>
        <begin position="1"/>
        <end position="24"/>
    </location>
</feature>
<dbReference type="InterPro" id="IPR037066">
    <property type="entry name" value="Plug_dom_sf"/>
</dbReference>
<evidence type="ECO:0000259" key="10">
    <source>
        <dbReference type="Pfam" id="PF07715"/>
    </source>
</evidence>
<organism evidence="11 12">
    <name type="scientific">Spirosoma pollinicola</name>
    <dbReference type="NCBI Taxonomy" id="2057025"/>
    <lineage>
        <taxon>Bacteria</taxon>
        <taxon>Pseudomonadati</taxon>
        <taxon>Bacteroidota</taxon>
        <taxon>Cytophagia</taxon>
        <taxon>Cytophagales</taxon>
        <taxon>Cytophagaceae</taxon>
        <taxon>Spirosoma</taxon>
    </lineage>
</organism>
<dbReference type="InterPro" id="IPR008969">
    <property type="entry name" value="CarboxyPept-like_regulatory"/>
</dbReference>
<feature type="chain" id="PRO_5014907810" description="TonB-dependent receptor plug domain-containing protein" evidence="9">
    <location>
        <begin position="25"/>
        <end position="733"/>
    </location>
</feature>
<comment type="subcellular location">
    <subcellularLocation>
        <location evidence="1 8">Cell outer membrane</location>
        <topology evidence="1 8">Multi-pass membrane protein</topology>
    </subcellularLocation>
</comment>
<dbReference type="Proteomes" id="UP000232883">
    <property type="component" value="Chromosome"/>
</dbReference>
<dbReference type="InterPro" id="IPR039426">
    <property type="entry name" value="TonB-dep_rcpt-like"/>
</dbReference>
<proteinExistence type="inferred from homology"/>
<evidence type="ECO:0000256" key="4">
    <source>
        <dbReference type="ARBA" id="ARBA00022692"/>
    </source>
</evidence>
<evidence type="ECO:0000256" key="7">
    <source>
        <dbReference type="ARBA" id="ARBA00023237"/>
    </source>
</evidence>
<reference evidence="11 12" key="1">
    <citation type="submission" date="2017-11" db="EMBL/GenBank/DDBJ databases">
        <title>Taxonomic description and genome sequences of Spirosoma HA7 sp. nov., isolated from pollen microhabitat of Corylus avellana.</title>
        <authorList>
            <person name="Ambika Manirajan B."/>
            <person name="Suarez C."/>
            <person name="Ratering S."/>
            <person name="Geissler-Plaum R."/>
            <person name="Cardinale M."/>
            <person name="Sylvia S."/>
        </authorList>
    </citation>
    <scope>NUCLEOTIDE SEQUENCE [LARGE SCALE GENOMIC DNA]</scope>
    <source>
        <strain evidence="11 12">HA7</strain>
    </source>
</reference>
<dbReference type="RefSeq" id="WP_100990504.1">
    <property type="nucleotide sequence ID" value="NZ_CP025096.1"/>
</dbReference>
<dbReference type="OrthoDB" id="1075473at2"/>
<keyword evidence="12" id="KW-1185">Reference proteome</keyword>
<dbReference type="GO" id="GO:0044718">
    <property type="term" value="P:siderophore transmembrane transport"/>
    <property type="evidence" value="ECO:0007669"/>
    <property type="project" value="TreeGrafter"/>
</dbReference>
<evidence type="ECO:0000256" key="9">
    <source>
        <dbReference type="SAM" id="SignalP"/>
    </source>
</evidence>
<dbReference type="PANTHER" id="PTHR30069:SF29">
    <property type="entry name" value="HEMOGLOBIN AND HEMOGLOBIN-HAPTOGLOBIN-BINDING PROTEIN 1-RELATED"/>
    <property type="match status" value="1"/>
</dbReference>
<gene>
    <name evidence="11" type="ORF">CWM47_22880</name>
</gene>
<keyword evidence="2 8" id="KW-0813">Transport</keyword>
<dbReference type="InterPro" id="IPR036942">
    <property type="entry name" value="Beta-barrel_TonB_sf"/>
</dbReference>
<evidence type="ECO:0000256" key="1">
    <source>
        <dbReference type="ARBA" id="ARBA00004571"/>
    </source>
</evidence>
<evidence type="ECO:0000256" key="8">
    <source>
        <dbReference type="PROSITE-ProRule" id="PRU01360"/>
    </source>
</evidence>
<dbReference type="SUPFAM" id="SSF56935">
    <property type="entry name" value="Porins"/>
    <property type="match status" value="1"/>
</dbReference>
<dbReference type="Pfam" id="PF13715">
    <property type="entry name" value="CarbopepD_reg_2"/>
    <property type="match status" value="1"/>
</dbReference>
<dbReference type="SUPFAM" id="SSF49464">
    <property type="entry name" value="Carboxypeptidase regulatory domain-like"/>
    <property type="match status" value="1"/>
</dbReference>
<dbReference type="GO" id="GO:0009279">
    <property type="term" value="C:cell outer membrane"/>
    <property type="evidence" value="ECO:0007669"/>
    <property type="project" value="UniProtKB-SubCell"/>
</dbReference>